<dbReference type="Proteomes" id="UP000026962">
    <property type="component" value="Chromosome 3"/>
</dbReference>
<sequence>MDFAVIPFRQVASLKYHSHARATRCFAHPEAALSEKGDCSGGGRDWDCGGGGDDGWNGDADEIDLGLRREQEPTHLDPFSLTLDPLCLPDLKNDPRAHWSQHS</sequence>
<organism evidence="1">
    <name type="scientific">Oryza punctata</name>
    <name type="common">Red rice</name>
    <dbReference type="NCBI Taxonomy" id="4537"/>
    <lineage>
        <taxon>Eukaryota</taxon>
        <taxon>Viridiplantae</taxon>
        <taxon>Streptophyta</taxon>
        <taxon>Embryophyta</taxon>
        <taxon>Tracheophyta</taxon>
        <taxon>Spermatophyta</taxon>
        <taxon>Magnoliopsida</taxon>
        <taxon>Liliopsida</taxon>
        <taxon>Poales</taxon>
        <taxon>Poaceae</taxon>
        <taxon>BOP clade</taxon>
        <taxon>Oryzoideae</taxon>
        <taxon>Oryzeae</taxon>
        <taxon>Oryzinae</taxon>
        <taxon>Oryza</taxon>
    </lineage>
</organism>
<keyword evidence="2" id="KW-1185">Reference proteome</keyword>
<name>A0A0E0K862_ORYPU</name>
<dbReference type="AlphaFoldDB" id="A0A0E0K862"/>
<dbReference type="HOGENOM" id="CLU_149626_0_0_1"/>
<dbReference type="Gramene" id="OPUNC03G01820.1">
    <property type="protein sequence ID" value="OPUNC03G01820.1"/>
    <property type="gene ID" value="OPUNC03G01820"/>
</dbReference>
<evidence type="ECO:0000313" key="1">
    <source>
        <dbReference type="EnsemblPlants" id="OPUNC03G01820.1"/>
    </source>
</evidence>
<dbReference type="EnsemblPlants" id="OPUNC03G01820.1">
    <property type="protein sequence ID" value="OPUNC03G01820.1"/>
    <property type="gene ID" value="OPUNC03G01820"/>
</dbReference>
<accession>A0A0E0K862</accession>
<reference evidence="1" key="2">
    <citation type="submission" date="2018-05" db="EMBL/GenBank/DDBJ databases">
        <title>OpunRS2 (Oryza punctata Reference Sequence Version 2).</title>
        <authorList>
            <person name="Zhang J."/>
            <person name="Kudrna D."/>
            <person name="Lee S."/>
            <person name="Talag J."/>
            <person name="Welchert J."/>
            <person name="Wing R.A."/>
        </authorList>
    </citation>
    <scope>NUCLEOTIDE SEQUENCE [LARGE SCALE GENOMIC DNA]</scope>
</reference>
<reference evidence="1" key="1">
    <citation type="submission" date="2015-04" db="UniProtKB">
        <authorList>
            <consortium name="EnsemblPlants"/>
        </authorList>
    </citation>
    <scope>IDENTIFICATION</scope>
</reference>
<evidence type="ECO:0000313" key="2">
    <source>
        <dbReference type="Proteomes" id="UP000026962"/>
    </source>
</evidence>
<proteinExistence type="predicted"/>
<protein>
    <submittedName>
        <fullName evidence="1">Uncharacterized protein</fullName>
    </submittedName>
</protein>